<dbReference type="RefSeq" id="WP_310262033.1">
    <property type="nucleotide sequence ID" value="NZ_JAVDWA010000010.1"/>
</dbReference>
<protein>
    <submittedName>
        <fullName evidence="1">Uncharacterized protein</fullName>
    </submittedName>
</protein>
<keyword evidence="2" id="KW-1185">Reference proteome</keyword>
<reference evidence="1 2" key="1">
    <citation type="submission" date="2023-07" db="EMBL/GenBank/DDBJ databases">
        <title>Sorghum-associated microbial communities from plants grown in Nebraska, USA.</title>
        <authorList>
            <person name="Schachtman D."/>
        </authorList>
    </citation>
    <scope>NUCLEOTIDE SEQUENCE [LARGE SCALE GENOMIC DNA]</scope>
    <source>
        <strain evidence="1 2">BE211</strain>
    </source>
</reference>
<evidence type="ECO:0000313" key="2">
    <source>
        <dbReference type="Proteomes" id="UP001258181"/>
    </source>
</evidence>
<gene>
    <name evidence="1" type="ORF">J2X07_003677</name>
</gene>
<proteinExistence type="predicted"/>
<sequence length="54" mass="6385">MVRHKKSVTEERLEIGKLEFVFEPGFEKDWAKVIASYIYFQIKDNLIKEVGDLP</sequence>
<name>A0ABU1U5B4_9BACL</name>
<accession>A0ABU1U5B4</accession>
<dbReference type="EMBL" id="JAVDWA010000010">
    <property type="protein sequence ID" value="MDR7074680.1"/>
    <property type="molecule type" value="Genomic_DNA"/>
</dbReference>
<evidence type="ECO:0000313" key="1">
    <source>
        <dbReference type="EMBL" id="MDR7074680.1"/>
    </source>
</evidence>
<comment type="caution">
    <text evidence="1">The sequence shown here is derived from an EMBL/GenBank/DDBJ whole genome shotgun (WGS) entry which is preliminary data.</text>
</comment>
<dbReference type="Proteomes" id="UP001258181">
    <property type="component" value="Unassembled WGS sequence"/>
</dbReference>
<organism evidence="1 2">
    <name type="scientific">Fictibacillus barbaricus</name>
    <dbReference type="NCBI Taxonomy" id="182136"/>
    <lineage>
        <taxon>Bacteria</taxon>
        <taxon>Bacillati</taxon>
        <taxon>Bacillota</taxon>
        <taxon>Bacilli</taxon>
        <taxon>Bacillales</taxon>
        <taxon>Fictibacillaceae</taxon>
        <taxon>Fictibacillus</taxon>
    </lineage>
</organism>